<accession>A0A6A6HMF4</accession>
<reference evidence="1" key="1">
    <citation type="journal article" date="2020" name="Stud. Mycol.">
        <title>101 Dothideomycetes genomes: a test case for predicting lifestyles and emergence of pathogens.</title>
        <authorList>
            <person name="Haridas S."/>
            <person name="Albert R."/>
            <person name="Binder M."/>
            <person name="Bloem J."/>
            <person name="Labutti K."/>
            <person name="Salamov A."/>
            <person name="Andreopoulos B."/>
            <person name="Baker S."/>
            <person name="Barry K."/>
            <person name="Bills G."/>
            <person name="Bluhm B."/>
            <person name="Cannon C."/>
            <person name="Castanera R."/>
            <person name="Culley D."/>
            <person name="Daum C."/>
            <person name="Ezra D."/>
            <person name="Gonzalez J."/>
            <person name="Henrissat B."/>
            <person name="Kuo A."/>
            <person name="Liang C."/>
            <person name="Lipzen A."/>
            <person name="Lutzoni F."/>
            <person name="Magnuson J."/>
            <person name="Mondo S."/>
            <person name="Nolan M."/>
            <person name="Ohm R."/>
            <person name="Pangilinan J."/>
            <person name="Park H.-J."/>
            <person name="Ramirez L."/>
            <person name="Alfaro M."/>
            <person name="Sun H."/>
            <person name="Tritt A."/>
            <person name="Yoshinaga Y."/>
            <person name="Zwiers L.-H."/>
            <person name="Turgeon B."/>
            <person name="Goodwin S."/>
            <person name="Spatafora J."/>
            <person name="Crous P."/>
            <person name="Grigoriev I."/>
        </authorList>
    </citation>
    <scope>NUCLEOTIDE SEQUENCE</scope>
    <source>
        <strain evidence="1">Tuck. ex Michener</strain>
    </source>
</reference>
<organism evidence="1 2">
    <name type="scientific">Viridothelium virens</name>
    <name type="common">Speckled blister lichen</name>
    <name type="synonym">Trypethelium virens</name>
    <dbReference type="NCBI Taxonomy" id="1048519"/>
    <lineage>
        <taxon>Eukaryota</taxon>
        <taxon>Fungi</taxon>
        <taxon>Dikarya</taxon>
        <taxon>Ascomycota</taxon>
        <taxon>Pezizomycotina</taxon>
        <taxon>Dothideomycetes</taxon>
        <taxon>Dothideomycetes incertae sedis</taxon>
        <taxon>Trypetheliales</taxon>
        <taxon>Trypetheliaceae</taxon>
        <taxon>Viridothelium</taxon>
    </lineage>
</organism>
<name>A0A6A6HMF4_VIRVR</name>
<evidence type="ECO:0000313" key="2">
    <source>
        <dbReference type="Proteomes" id="UP000800092"/>
    </source>
</evidence>
<evidence type="ECO:0000313" key="1">
    <source>
        <dbReference type="EMBL" id="KAF2239181.1"/>
    </source>
</evidence>
<protein>
    <submittedName>
        <fullName evidence="1">Uncharacterized protein</fullName>
    </submittedName>
</protein>
<gene>
    <name evidence="1" type="ORF">EV356DRAFT_502168</name>
</gene>
<proteinExistence type="predicted"/>
<sequence>MGLVSLCMPFTEASSGQVKVGVGTCDRQPFFSGLYGRLGIRYGRSQASHGPRFALHFAAPGTSEERKLKIAAGDLLGTPRGQ</sequence>
<keyword evidence="2" id="KW-1185">Reference proteome</keyword>
<dbReference type="Proteomes" id="UP000800092">
    <property type="component" value="Unassembled WGS sequence"/>
</dbReference>
<dbReference type="AlphaFoldDB" id="A0A6A6HMF4"/>
<dbReference type="EMBL" id="ML991773">
    <property type="protein sequence ID" value="KAF2239181.1"/>
    <property type="molecule type" value="Genomic_DNA"/>
</dbReference>